<organism evidence="4 5">
    <name type="scientific">Thiopseudomonas acetoxidans</name>
    <dbReference type="NCBI Taxonomy" id="3041622"/>
    <lineage>
        <taxon>Bacteria</taxon>
        <taxon>Pseudomonadati</taxon>
        <taxon>Pseudomonadota</taxon>
        <taxon>Gammaproteobacteria</taxon>
        <taxon>Pseudomonadales</taxon>
        <taxon>Pseudomonadaceae</taxon>
        <taxon>Thiopseudomonas</taxon>
    </lineage>
</organism>
<evidence type="ECO:0000256" key="2">
    <source>
        <dbReference type="SAM" id="SignalP"/>
    </source>
</evidence>
<name>A0ABT7SS25_9GAMM</name>
<keyword evidence="5" id="KW-1185">Reference proteome</keyword>
<feature type="region of interest" description="Disordered" evidence="1">
    <location>
        <begin position="54"/>
        <end position="84"/>
    </location>
</feature>
<dbReference type="InterPro" id="IPR025392">
    <property type="entry name" value="DUF4124"/>
</dbReference>
<evidence type="ECO:0000259" key="3">
    <source>
        <dbReference type="Pfam" id="PF13511"/>
    </source>
</evidence>
<evidence type="ECO:0000313" key="5">
    <source>
        <dbReference type="Proteomes" id="UP001241056"/>
    </source>
</evidence>
<accession>A0ABT7SS25</accession>
<comment type="caution">
    <text evidence="4">The sequence shown here is derived from an EMBL/GenBank/DDBJ whole genome shotgun (WGS) entry which is preliminary data.</text>
</comment>
<feature type="domain" description="DUF4124" evidence="3">
    <location>
        <begin position="15"/>
        <end position="66"/>
    </location>
</feature>
<keyword evidence="2" id="KW-0732">Signal</keyword>
<feature type="signal peptide" evidence="2">
    <location>
        <begin position="1"/>
        <end position="23"/>
    </location>
</feature>
<feature type="chain" id="PRO_5045251192" evidence="2">
    <location>
        <begin position="24"/>
        <end position="148"/>
    </location>
</feature>
<reference evidence="4 5" key="1">
    <citation type="submission" date="2023-06" db="EMBL/GenBank/DDBJ databases">
        <title>Thiopseudomonas sp. CY1220 draft genome sequence.</title>
        <authorList>
            <person name="Zhao G."/>
            <person name="An M."/>
        </authorList>
    </citation>
    <scope>NUCLEOTIDE SEQUENCE [LARGE SCALE GENOMIC DNA]</scope>
    <source>
        <strain evidence="4 5">CY1220</strain>
    </source>
</reference>
<evidence type="ECO:0000256" key="1">
    <source>
        <dbReference type="SAM" id="MobiDB-lite"/>
    </source>
</evidence>
<gene>
    <name evidence="4" type="ORF">QEZ41_08735</name>
</gene>
<proteinExistence type="predicted"/>
<dbReference type="RefSeq" id="WP_289411058.1">
    <property type="nucleotide sequence ID" value="NZ_JAUCDY010000010.1"/>
</dbReference>
<dbReference type="Pfam" id="PF13511">
    <property type="entry name" value="DUF4124"/>
    <property type="match status" value="1"/>
</dbReference>
<feature type="compositionally biased region" description="Polar residues" evidence="1">
    <location>
        <begin position="66"/>
        <end position="76"/>
    </location>
</feature>
<sequence>MRTLNARFLMGLLVLFFSSALSAAPIYKWVDKNGTVHFGSEPPTHIEVEKISTKAAKPQPLPEPQPSHNSVENKVPSQEEIDKQVRKQVAEEQATLNKQCTEMRTRLSQLKNNPRLLAEIDGTITRLTEEQRQERIQELEQKIKEFCD</sequence>
<protein>
    <submittedName>
        <fullName evidence="4">DUF4124 domain-containing protein</fullName>
    </submittedName>
</protein>
<dbReference type="Proteomes" id="UP001241056">
    <property type="component" value="Unassembled WGS sequence"/>
</dbReference>
<evidence type="ECO:0000313" key="4">
    <source>
        <dbReference type="EMBL" id="MDM7858359.1"/>
    </source>
</evidence>
<dbReference type="EMBL" id="JAUCDY010000010">
    <property type="protein sequence ID" value="MDM7858359.1"/>
    <property type="molecule type" value="Genomic_DNA"/>
</dbReference>